<gene>
    <name evidence="2" type="ORF">L1857_01580</name>
</gene>
<dbReference type="CDD" id="cd02440">
    <property type="entry name" value="AdoMet_MTases"/>
    <property type="match status" value="1"/>
</dbReference>
<keyword evidence="2" id="KW-0808">Transferase</keyword>
<dbReference type="RefSeq" id="WP_116110259.1">
    <property type="nucleotide sequence ID" value="NZ_CP091196.1"/>
</dbReference>
<protein>
    <submittedName>
        <fullName evidence="2">Class I SAM-dependent methyltransferase</fullName>
    </submittedName>
</protein>
<dbReference type="GO" id="GO:0032259">
    <property type="term" value="P:methylation"/>
    <property type="evidence" value="ECO:0007669"/>
    <property type="project" value="UniProtKB-KW"/>
</dbReference>
<accession>A0ABY4NPW2</accession>
<evidence type="ECO:0000313" key="3">
    <source>
        <dbReference type="Proteomes" id="UP000830158"/>
    </source>
</evidence>
<dbReference type="Proteomes" id="UP000830158">
    <property type="component" value="Chromosome"/>
</dbReference>
<proteinExistence type="predicted"/>
<name>A0ABY4NPW2_9PSEU</name>
<reference evidence="2" key="1">
    <citation type="submission" date="2022-01" db="EMBL/GenBank/DDBJ databases">
        <title>PSI-footprinting approach for the identification of protein synthesis inhibitor producers.</title>
        <authorList>
            <person name="Handel F."/>
            <person name="Kulik A."/>
            <person name="Wex K.W."/>
            <person name="Berscheid A."/>
            <person name="Saur J.S."/>
            <person name="Winkler A."/>
            <person name="Wibberg D."/>
            <person name="Kalinowski J."/>
            <person name="Broetz-Oesterhelt H."/>
            <person name="Mast Y."/>
        </authorList>
    </citation>
    <scope>NUCLEOTIDE SEQUENCE</scope>
    <source>
        <strain evidence="2">KNN 49.3e</strain>
    </source>
</reference>
<dbReference type="GO" id="GO:0008168">
    <property type="term" value="F:methyltransferase activity"/>
    <property type="evidence" value="ECO:0007669"/>
    <property type="project" value="UniProtKB-KW"/>
</dbReference>
<keyword evidence="2" id="KW-0489">Methyltransferase</keyword>
<sequence length="223" mass="24281">MDTTADGCPVEVYRLLPPAGEAEIVHRVAPAGAAVLDLGSGTGRIAHRLIELGHPVTAVDDSAEMLAHVRGAERVRARIEDLGLRRRFPVVLLASHLVNQPDSHALLATVARHLADDGVAVIEWHPPSWFDTVAEGGGHLGEVLVSLTGVVRDGPLLSATVRYQARGRSWEQPFTTRRLSEPELRARLAEAGLRFSRWCTPDHRWFAANRAKVAHSPQPGYGM</sequence>
<dbReference type="Pfam" id="PF13649">
    <property type="entry name" value="Methyltransf_25"/>
    <property type="match status" value="1"/>
</dbReference>
<dbReference type="InterPro" id="IPR029063">
    <property type="entry name" value="SAM-dependent_MTases_sf"/>
</dbReference>
<dbReference type="SUPFAM" id="SSF53335">
    <property type="entry name" value="S-adenosyl-L-methionine-dependent methyltransferases"/>
    <property type="match status" value="1"/>
</dbReference>
<dbReference type="Gene3D" id="3.40.50.150">
    <property type="entry name" value="Vaccinia Virus protein VP39"/>
    <property type="match status" value="1"/>
</dbReference>
<evidence type="ECO:0000313" key="2">
    <source>
        <dbReference type="EMBL" id="UQS21608.1"/>
    </source>
</evidence>
<dbReference type="InterPro" id="IPR041698">
    <property type="entry name" value="Methyltransf_25"/>
</dbReference>
<keyword evidence="3" id="KW-1185">Reference proteome</keyword>
<feature type="domain" description="Methyltransferase" evidence="1">
    <location>
        <begin position="35"/>
        <end position="118"/>
    </location>
</feature>
<organism evidence="2 3">
    <name type="scientific">Amycolatopsis thermalba</name>
    <dbReference type="NCBI Taxonomy" id="944492"/>
    <lineage>
        <taxon>Bacteria</taxon>
        <taxon>Bacillati</taxon>
        <taxon>Actinomycetota</taxon>
        <taxon>Actinomycetes</taxon>
        <taxon>Pseudonocardiales</taxon>
        <taxon>Pseudonocardiaceae</taxon>
        <taxon>Amycolatopsis</taxon>
    </lineage>
</organism>
<evidence type="ECO:0000259" key="1">
    <source>
        <dbReference type="Pfam" id="PF13649"/>
    </source>
</evidence>
<dbReference type="EMBL" id="CP091196">
    <property type="protein sequence ID" value="UQS21608.1"/>
    <property type="molecule type" value="Genomic_DNA"/>
</dbReference>